<dbReference type="SMART" id="SM00414">
    <property type="entry name" value="H2A"/>
    <property type="match status" value="2"/>
</dbReference>
<feature type="region of interest" description="Disordered" evidence="11">
    <location>
        <begin position="218"/>
        <end position="240"/>
    </location>
</feature>
<organism evidence="14 15">
    <name type="scientific">Pisum sativum</name>
    <name type="common">Garden pea</name>
    <name type="synonym">Lathyrus oleraceus</name>
    <dbReference type="NCBI Taxonomy" id="3888"/>
    <lineage>
        <taxon>Eukaryota</taxon>
        <taxon>Viridiplantae</taxon>
        <taxon>Streptophyta</taxon>
        <taxon>Embryophyta</taxon>
        <taxon>Tracheophyta</taxon>
        <taxon>Spermatophyta</taxon>
        <taxon>Magnoliopsida</taxon>
        <taxon>eudicotyledons</taxon>
        <taxon>Gunneridae</taxon>
        <taxon>Pentapetalae</taxon>
        <taxon>rosids</taxon>
        <taxon>fabids</taxon>
        <taxon>Fabales</taxon>
        <taxon>Fabaceae</taxon>
        <taxon>Papilionoideae</taxon>
        <taxon>50 kb inversion clade</taxon>
        <taxon>NPAAA clade</taxon>
        <taxon>Hologalegina</taxon>
        <taxon>IRL clade</taxon>
        <taxon>Fabeae</taxon>
        <taxon>Lathyrus</taxon>
    </lineage>
</organism>
<feature type="compositionally biased region" description="Basic residues" evidence="11">
    <location>
        <begin position="231"/>
        <end position="240"/>
    </location>
</feature>
<comment type="subcellular location">
    <subcellularLocation>
        <location evidence="3">Chromosome</location>
    </subcellularLocation>
    <subcellularLocation>
        <location evidence="2 10">Nucleus</location>
    </subcellularLocation>
</comment>
<evidence type="ECO:0000256" key="1">
    <source>
        <dbReference type="ARBA" id="ARBA00002001"/>
    </source>
</evidence>
<dbReference type="Proteomes" id="UP001058974">
    <property type="component" value="Chromosome 5"/>
</dbReference>
<feature type="domain" description="Core Histone H2A/H2B/H3" evidence="12">
    <location>
        <begin position="21"/>
        <end position="97"/>
    </location>
</feature>
<dbReference type="InterPro" id="IPR032454">
    <property type="entry name" value="Histone_H2A_C"/>
</dbReference>
<reference evidence="14 15" key="1">
    <citation type="journal article" date="2022" name="Nat. Genet.">
        <title>Improved pea reference genome and pan-genome highlight genomic features and evolutionary characteristics.</title>
        <authorList>
            <person name="Yang T."/>
            <person name="Liu R."/>
            <person name="Luo Y."/>
            <person name="Hu S."/>
            <person name="Wang D."/>
            <person name="Wang C."/>
            <person name="Pandey M.K."/>
            <person name="Ge S."/>
            <person name="Xu Q."/>
            <person name="Li N."/>
            <person name="Li G."/>
            <person name="Huang Y."/>
            <person name="Saxena R.K."/>
            <person name="Ji Y."/>
            <person name="Li M."/>
            <person name="Yan X."/>
            <person name="He Y."/>
            <person name="Liu Y."/>
            <person name="Wang X."/>
            <person name="Xiang C."/>
            <person name="Varshney R.K."/>
            <person name="Ding H."/>
            <person name="Gao S."/>
            <person name="Zong X."/>
        </authorList>
    </citation>
    <scope>NUCLEOTIDE SEQUENCE [LARGE SCALE GENOMIC DNA]</scope>
    <source>
        <strain evidence="14 15">cv. Zhongwan 6</strain>
    </source>
</reference>
<evidence type="ECO:0000313" key="14">
    <source>
        <dbReference type="EMBL" id="KAI5413368.1"/>
    </source>
</evidence>
<comment type="function">
    <text evidence="1">Core component of nucleosome. Nucleosomes wrap and compact DNA into chromatin, limiting DNA accessibility to the cellular machineries which require DNA as a template. Histones thereby play a central role in transcription regulation, DNA repair, DNA replication and chromosomal stability. DNA accessibility is regulated via a complex set of post-translational modifications of histones, also called histone code, and nucleosome remodeling.</text>
</comment>
<evidence type="ECO:0000256" key="5">
    <source>
        <dbReference type="ARBA" id="ARBA00011538"/>
    </source>
</evidence>
<evidence type="ECO:0000256" key="3">
    <source>
        <dbReference type="ARBA" id="ARBA00004286"/>
    </source>
</evidence>
<proteinExistence type="inferred from homology"/>
<dbReference type="InterPro" id="IPR002119">
    <property type="entry name" value="Histone_H2A"/>
</dbReference>
<dbReference type="GO" id="GO:0005634">
    <property type="term" value="C:nucleus"/>
    <property type="evidence" value="ECO:0007669"/>
    <property type="project" value="UniProtKB-SubCell"/>
</dbReference>
<protein>
    <recommendedName>
        <fullName evidence="10">Histone H2A</fullName>
    </recommendedName>
</protein>
<keyword evidence="9 10" id="KW-0544">Nucleosome core</keyword>
<dbReference type="FunFam" id="1.10.20.10:FF:000026">
    <property type="entry name" value="Histone H2A"/>
    <property type="match status" value="1"/>
</dbReference>
<evidence type="ECO:0000259" key="12">
    <source>
        <dbReference type="Pfam" id="PF00125"/>
    </source>
</evidence>
<dbReference type="SUPFAM" id="SSF47113">
    <property type="entry name" value="Histone-fold"/>
    <property type="match status" value="2"/>
</dbReference>
<feature type="domain" description="Histone H2A C-terminal" evidence="13">
    <location>
        <begin position="191"/>
        <end position="224"/>
    </location>
</feature>
<dbReference type="CDD" id="cd00074">
    <property type="entry name" value="HFD_H2A"/>
    <property type="match status" value="2"/>
</dbReference>
<dbReference type="Pfam" id="PF16211">
    <property type="entry name" value="Histone_H2A_C"/>
    <property type="match status" value="1"/>
</dbReference>
<dbReference type="FunFam" id="1.10.20.10:FF:000103">
    <property type="entry name" value="Histone H2A type 1"/>
    <property type="match status" value="1"/>
</dbReference>
<dbReference type="GO" id="GO:0003677">
    <property type="term" value="F:DNA binding"/>
    <property type="evidence" value="ECO:0007669"/>
    <property type="project" value="UniProtKB-KW"/>
</dbReference>
<evidence type="ECO:0000256" key="6">
    <source>
        <dbReference type="ARBA" id="ARBA00022454"/>
    </source>
</evidence>
<evidence type="ECO:0000313" key="15">
    <source>
        <dbReference type="Proteomes" id="UP001058974"/>
    </source>
</evidence>
<evidence type="ECO:0000256" key="8">
    <source>
        <dbReference type="ARBA" id="ARBA00023242"/>
    </source>
</evidence>
<dbReference type="EMBL" id="JAMSHJ010000005">
    <property type="protein sequence ID" value="KAI5413368.1"/>
    <property type="molecule type" value="Genomic_DNA"/>
</dbReference>
<dbReference type="GO" id="GO:0046982">
    <property type="term" value="F:protein heterodimerization activity"/>
    <property type="evidence" value="ECO:0007669"/>
    <property type="project" value="InterPro"/>
</dbReference>
<accession>A0A9D4X243</accession>
<dbReference type="Gene3D" id="1.10.20.10">
    <property type="entry name" value="Histone, subunit A"/>
    <property type="match status" value="2"/>
</dbReference>
<evidence type="ECO:0000256" key="11">
    <source>
        <dbReference type="SAM" id="MobiDB-lite"/>
    </source>
</evidence>
<evidence type="ECO:0000256" key="2">
    <source>
        <dbReference type="ARBA" id="ARBA00004123"/>
    </source>
</evidence>
<dbReference type="AlphaFoldDB" id="A0A9D4X243"/>
<comment type="subunit">
    <text evidence="5 10">The nucleosome is a histone octamer containing two molecules each of H2A, H2B, H3 and H4 assembled in one H3-H4 heterotetramer and two H2A-H2B heterodimers. The octamer wraps approximately 147 bp of DNA.</text>
</comment>
<comment type="caution">
    <text evidence="14">The sequence shown here is derived from an EMBL/GenBank/DDBJ whole genome shotgun (WGS) entry which is preliminary data.</text>
</comment>
<evidence type="ECO:0000256" key="7">
    <source>
        <dbReference type="ARBA" id="ARBA00023125"/>
    </source>
</evidence>
<dbReference type="GO" id="GO:0030527">
    <property type="term" value="F:structural constituent of chromatin"/>
    <property type="evidence" value="ECO:0007669"/>
    <property type="project" value="InterPro"/>
</dbReference>
<evidence type="ECO:0000256" key="4">
    <source>
        <dbReference type="ARBA" id="ARBA00010691"/>
    </source>
</evidence>
<feature type="compositionally biased region" description="Basic residues" evidence="11">
    <location>
        <begin position="1"/>
        <end position="24"/>
    </location>
</feature>
<evidence type="ECO:0000256" key="9">
    <source>
        <dbReference type="ARBA" id="ARBA00023269"/>
    </source>
</evidence>
<dbReference type="InterPro" id="IPR007125">
    <property type="entry name" value="H2A/H2B/H3"/>
</dbReference>
<dbReference type="Pfam" id="PF00125">
    <property type="entry name" value="Histone"/>
    <property type="match status" value="2"/>
</dbReference>
<dbReference type="GO" id="GO:0000792">
    <property type="term" value="C:heterochromatin"/>
    <property type="evidence" value="ECO:0007669"/>
    <property type="project" value="UniProtKB-ARBA"/>
</dbReference>
<comment type="similarity">
    <text evidence="4 10">Belongs to the histone H2A family.</text>
</comment>
<sequence>MDAGKQTKKGAGGRKGGGPRKKSVTRSVRAGLQFPVGRIGRFLKKGRYAQRVGTGAPVYLAAVLEYLAAEVLELAGNAARDNKKKSISPRHLLLAVRNDEELGKLLAGGPRKKSVTRSVRAGLQFPVGRIGRFLKKGRYAQRVGTGAPVYLAAVLEYLAAEVLELAGNAARDNKKKSISPRHLLLAVRNDEELGKLLAGVTIARGGVLPNINPVLLPKRTESAATAPKSPSKARKSPKKA</sequence>
<dbReference type="PROSITE" id="PS00046">
    <property type="entry name" value="HISTONE_H2A"/>
    <property type="match status" value="2"/>
</dbReference>
<name>A0A9D4X243_PEA</name>
<evidence type="ECO:0000259" key="13">
    <source>
        <dbReference type="Pfam" id="PF16211"/>
    </source>
</evidence>
<dbReference type="GO" id="GO:0000786">
    <property type="term" value="C:nucleosome"/>
    <property type="evidence" value="ECO:0007669"/>
    <property type="project" value="UniProtKB-KW"/>
</dbReference>
<dbReference type="PANTHER" id="PTHR23430">
    <property type="entry name" value="HISTONE H2A"/>
    <property type="match status" value="1"/>
</dbReference>
<gene>
    <name evidence="14" type="ORF">KIW84_057823</name>
</gene>
<feature type="region of interest" description="Disordered" evidence="11">
    <location>
        <begin position="1"/>
        <end position="27"/>
    </location>
</feature>
<dbReference type="InterPro" id="IPR032458">
    <property type="entry name" value="Histone_H2A_CS"/>
</dbReference>
<keyword evidence="8 10" id="KW-0539">Nucleus</keyword>
<dbReference type="PRINTS" id="PR00620">
    <property type="entry name" value="HISTONEH2A"/>
</dbReference>
<feature type="domain" description="Core Histone H2A/H2B/H3" evidence="12">
    <location>
        <begin position="112"/>
        <end position="188"/>
    </location>
</feature>
<dbReference type="InterPro" id="IPR009072">
    <property type="entry name" value="Histone-fold"/>
</dbReference>
<keyword evidence="15" id="KW-1185">Reference proteome</keyword>
<keyword evidence="7 10" id="KW-0238">DNA-binding</keyword>
<dbReference type="Gramene" id="Psat05G0782300-T1">
    <property type="protein sequence ID" value="KAI5413368.1"/>
    <property type="gene ID" value="KIW84_057823"/>
</dbReference>
<keyword evidence="6 10" id="KW-0158">Chromosome</keyword>
<dbReference type="GO" id="GO:0003682">
    <property type="term" value="F:chromatin binding"/>
    <property type="evidence" value="ECO:0007669"/>
    <property type="project" value="UniProtKB-ARBA"/>
</dbReference>
<evidence type="ECO:0000256" key="10">
    <source>
        <dbReference type="RuleBase" id="RU003767"/>
    </source>
</evidence>
<dbReference type="GO" id="GO:0070828">
    <property type="term" value="P:heterochromatin organization"/>
    <property type="evidence" value="ECO:0007669"/>
    <property type="project" value="UniProtKB-ARBA"/>
</dbReference>